<dbReference type="PANTHER" id="PTHR11516:SF60">
    <property type="entry name" value="PYRUVATE DEHYDROGENASE E1 COMPONENT SUBUNIT ALPHA"/>
    <property type="match status" value="1"/>
</dbReference>
<dbReference type="InterPro" id="IPR050642">
    <property type="entry name" value="PDH_E1_Alpha_Subunit"/>
</dbReference>
<proteinExistence type="predicted"/>
<gene>
    <name evidence="8" type="primary">pdhA</name>
    <name evidence="10" type="ORF">SAMN02745181_0247</name>
</gene>
<evidence type="ECO:0000256" key="5">
    <source>
        <dbReference type="ARBA" id="ARBA00023002"/>
    </source>
</evidence>
<dbReference type="STRING" id="1123071.SAMN02745181_0247"/>
<comment type="subunit">
    <text evidence="2 8">Heterodimer of an alpha and a beta chain.</text>
</comment>
<protein>
    <recommendedName>
        <fullName evidence="4 8">Pyruvate dehydrogenase E1 component subunit alpha</fullName>
        <ecNumber evidence="3 8">1.2.4.1</ecNumber>
    </recommendedName>
</protein>
<evidence type="ECO:0000256" key="6">
    <source>
        <dbReference type="ARBA" id="ARBA00023052"/>
    </source>
</evidence>
<reference evidence="10 11" key="1">
    <citation type="submission" date="2016-11" db="EMBL/GenBank/DDBJ databases">
        <authorList>
            <person name="Jaros S."/>
            <person name="Januszkiewicz K."/>
            <person name="Wedrychowicz H."/>
        </authorList>
    </citation>
    <scope>NUCLEOTIDE SEQUENCE [LARGE SCALE GENOMIC DNA]</scope>
    <source>
        <strain evidence="10 11">DSM 18772</strain>
    </source>
</reference>
<evidence type="ECO:0000256" key="7">
    <source>
        <dbReference type="ARBA" id="ARBA00023317"/>
    </source>
</evidence>
<dbReference type="NCBIfam" id="TIGR03182">
    <property type="entry name" value="PDH_E1_alph_y"/>
    <property type="match status" value="1"/>
</dbReference>
<evidence type="ECO:0000256" key="8">
    <source>
        <dbReference type="RuleBase" id="RU361139"/>
    </source>
</evidence>
<feature type="domain" description="Dehydrogenase E1 component" evidence="9">
    <location>
        <begin position="30"/>
        <end position="331"/>
    </location>
</feature>
<evidence type="ECO:0000256" key="4">
    <source>
        <dbReference type="ARBA" id="ARBA00014159"/>
    </source>
</evidence>
<dbReference type="InterPro" id="IPR017597">
    <property type="entry name" value="Pyrv_DH_E1_asu_subgrp-y"/>
</dbReference>
<evidence type="ECO:0000256" key="2">
    <source>
        <dbReference type="ARBA" id="ARBA00011870"/>
    </source>
</evidence>
<dbReference type="Proteomes" id="UP000184510">
    <property type="component" value="Unassembled WGS sequence"/>
</dbReference>
<keyword evidence="5 8" id="KW-0560">Oxidoreductase</keyword>
<keyword evidence="6 8" id="KW-0786">Thiamine pyrophosphate</keyword>
<dbReference type="InterPro" id="IPR001017">
    <property type="entry name" value="DH_E1"/>
</dbReference>
<evidence type="ECO:0000313" key="10">
    <source>
        <dbReference type="EMBL" id="SHI49265.1"/>
    </source>
</evidence>
<dbReference type="EMBL" id="FQYR01000002">
    <property type="protein sequence ID" value="SHI49265.1"/>
    <property type="molecule type" value="Genomic_DNA"/>
</dbReference>
<dbReference type="CDD" id="cd02000">
    <property type="entry name" value="TPP_E1_PDC_ADC_BCADC"/>
    <property type="match status" value="1"/>
</dbReference>
<dbReference type="RefSeq" id="WP_143157685.1">
    <property type="nucleotide sequence ID" value="NZ_FQYR01000002.1"/>
</dbReference>
<dbReference type="InParanoid" id="A0A1M6BKL3"/>
<comment type="function">
    <text evidence="8">The pyruvate dehydrogenase complex catalyzes the overall conversion of pyruvate to acetyl-CoA and CO(2).</text>
</comment>
<dbReference type="GO" id="GO:0006086">
    <property type="term" value="P:pyruvate decarboxylation to acetyl-CoA"/>
    <property type="evidence" value="ECO:0007669"/>
    <property type="project" value="InterPro"/>
</dbReference>
<dbReference type="PANTHER" id="PTHR11516">
    <property type="entry name" value="PYRUVATE DEHYDROGENASE E1 COMPONENT, ALPHA SUBUNIT BACTERIAL AND ORGANELLAR"/>
    <property type="match status" value="1"/>
</dbReference>
<keyword evidence="11" id="KW-1185">Reference proteome</keyword>
<evidence type="ECO:0000256" key="1">
    <source>
        <dbReference type="ARBA" id="ARBA00001964"/>
    </source>
</evidence>
<dbReference type="AlphaFoldDB" id="A0A1M6BKL3"/>
<dbReference type="EC" id="1.2.4.1" evidence="3 8"/>
<keyword evidence="7 8" id="KW-0670">Pyruvate</keyword>
<dbReference type="OrthoDB" id="9766715at2"/>
<dbReference type="InterPro" id="IPR029061">
    <property type="entry name" value="THDP-binding"/>
</dbReference>
<evidence type="ECO:0000259" key="9">
    <source>
        <dbReference type="Pfam" id="PF00676"/>
    </source>
</evidence>
<dbReference type="SUPFAM" id="SSF52518">
    <property type="entry name" value="Thiamin diphosphate-binding fold (THDP-binding)"/>
    <property type="match status" value="1"/>
</dbReference>
<sequence length="358" mass="39725">MDTATNTNQDYSQSPINQQLSAEDKIGLFRQMARMRRFEQIALKFYNKGDMGGFLHLYIGQESVAAGTISLCGEHDHVITAYRCHAHALACGMNMNECMAELYGKATGCSKGKGGSMHFFAPDKNFWGGHGIVAGQTPLGLGLAYAVKYKGQTGSAICYLGDGAINQGVFHESLNIAELFDIPVIYVIENNGYSMGTSQARSSAYKDSLAQRADAYGMAWDLVNGEDLYEVRAKTQIAMERAHKESKPTVLEIATYRYYGHSVADANAKKYRTPDEIEKYKKFHDPLHLWRARLLEEGVLTDEQADAIDKEAKLEAAESAKFAQSSPDPTIESIFEDVYWEVDNNTEAGNTGRHFFND</sequence>
<evidence type="ECO:0000256" key="3">
    <source>
        <dbReference type="ARBA" id="ARBA00012281"/>
    </source>
</evidence>
<evidence type="ECO:0000313" key="11">
    <source>
        <dbReference type="Proteomes" id="UP000184510"/>
    </source>
</evidence>
<dbReference type="GO" id="GO:0004739">
    <property type="term" value="F:pyruvate dehydrogenase (acetyl-transferring) activity"/>
    <property type="evidence" value="ECO:0007669"/>
    <property type="project" value="UniProtKB-UniRule"/>
</dbReference>
<dbReference type="Gene3D" id="3.40.50.970">
    <property type="match status" value="1"/>
</dbReference>
<comment type="cofactor">
    <cofactor evidence="1 8">
        <name>thiamine diphosphate</name>
        <dbReference type="ChEBI" id="CHEBI:58937"/>
    </cofactor>
</comment>
<organism evidence="10 11">
    <name type="scientific">Rubritalea squalenifaciens DSM 18772</name>
    <dbReference type="NCBI Taxonomy" id="1123071"/>
    <lineage>
        <taxon>Bacteria</taxon>
        <taxon>Pseudomonadati</taxon>
        <taxon>Verrucomicrobiota</taxon>
        <taxon>Verrucomicrobiia</taxon>
        <taxon>Verrucomicrobiales</taxon>
        <taxon>Rubritaleaceae</taxon>
        <taxon>Rubritalea</taxon>
    </lineage>
</organism>
<name>A0A1M6BKL3_9BACT</name>
<accession>A0A1M6BKL3</accession>
<comment type="catalytic activity">
    <reaction evidence="8">
        <text>N(6)-[(R)-lipoyl]-L-lysyl-[protein] + pyruvate + H(+) = N(6)-[(R)-S(8)-acetyldihydrolipoyl]-L-lysyl-[protein] + CO2</text>
        <dbReference type="Rhea" id="RHEA:19189"/>
        <dbReference type="Rhea" id="RHEA-COMP:10474"/>
        <dbReference type="Rhea" id="RHEA-COMP:10478"/>
        <dbReference type="ChEBI" id="CHEBI:15361"/>
        <dbReference type="ChEBI" id="CHEBI:15378"/>
        <dbReference type="ChEBI" id="CHEBI:16526"/>
        <dbReference type="ChEBI" id="CHEBI:83099"/>
        <dbReference type="ChEBI" id="CHEBI:83111"/>
        <dbReference type="EC" id="1.2.4.1"/>
    </reaction>
</comment>
<dbReference type="Pfam" id="PF00676">
    <property type="entry name" value="E1_dh"/>
    <property type="match status" value="1"/>
</dbReference>